<dbReference type="InterPro" id="IPR017808">
    <property type="entry name" value="EgtC"/>
</dbReference>
<gene>
    <name evidence="3" type="primary">egtC</name>
    <name evidence="3" type="ORF">IQ217_14605</name>
</gene>
<dbReference type="PANTHER" id="PTHR43187:SF1">
    <property type="entry name" value="GLUTAMINE AMIDOTRANSFERASE DUG3-RELATED"/>
    <property type="match status" value="1"/>
</dbReference>
<dbReference type="InterPro" id="IPR029055">
    <property type="entry name" value="Ntn_hydrolases_N"/>
</dbReference>
<evidence type="ECO:0000313" key="4">
    <source>
        <dbReference type="Proteomes" id="UP000658720"/>
    </source>
</evidence>
<feature type="domain" description="Glutamine amidotransferase type-2" evidence="2">
    <location>
        <begin position="2"/>
        <end position="274"/>
    </location>
</feature>
<dbReference type="EMBL" id="JADEVV010000047">
    <property type="protein sequence ID" value="MBE9255048.1"/>
    <property type="molecule type" value="Genomic_DNA"/>
</dbReference>
<sequence>MCRLLGYLGQPLRPEQLIYRPEHSLIVQSYQPQEMTAGLLNADGFGLGWFDQGHQPSPYLYKNVLPIWSDINLPHLSRYIQSSCFVSYVRSATPPLAVDLTNCQPFTEEGLLFVHNGFINNFRTTLYRPLRNLLSDASYQFIHGTTDSEHIFALILDNLRRSRQASQGDGDGAKKTSLGEALEASLLTLAELARQHNTYFSANILLADGQRIVACRYASRQPEPSLYWLADSERCPGGVIIASEPLFTDPQWQACPPQSILAINSPEAIAVKVLADQ</sequence>
<keyword evidence="4" id="KW-1185">Reference proteome</keyword>
<dbReference type="NCBIfam" id="TIGR03442">
    <property type="entry name" value="ergothioneine biosynthesis protein EgtC"/>
    <property type="match status" value="1"/>
</dbReference>
<dbReference type="Proteomes" id="UP000658720">
    <property type="component" value="Unassembled WGS sequence"/>
</dbReference>
<name>A0ABR9VVW8_9SYNC</name>
<dbReference type="InterPro" id="IPR026869">
    <property type="entry name" value="EgtC-like"/>
</dbReference>
<evidence type="ECO:0000259" key="2">
    <source>
        <dbReference type="PROSITE" id="PS51278"/>
    </source>
</evidence>
<keyword evidence="1" id="KW-0315">Glutamine amidotransferase</keyword>
<dbReference type="Pfam" id="PF13230">
    <property type="entry name" value="GATase_4"/>
    <property type="match status" value="1"/>
</dbReference>
<dbReference type="InterPro" id="IPR017932">
    <property type="entry name" value="GATase_2_dom"/>
</dbReference>
<dbReference type="RefSeq" id="WP_194020506.1">
    <property type="nucleotide sequence ID" value="NZ_JADEVV010000047.1"/>
</dbReference>
<comment type="caution">
    <text evidence="3">The sequence shown here is derived from an EMBL/GenBank/DDBJ whole genome shotgun (WGS) entry which is preliminary data.</text>
</comment>
<dbReference type="CDD" id="cd01908">
    <property type="entry name" value="YafJ"/>
    <property type="match status" value="1"/>
</dbReference>
<evidence type="ECO:0000313" key="3">
    <source>
        <dbReference type="EMBL" id="MBE9255048.1"/>
    </source>
</evidence>
<protein>
    <submittedName>
        <fullName evidence="3">Ergothioneine biosynthesis protein EgtC</fullName>
    </submittedName>
</protein>
<dbReference type="InterPro" id="IPR052373">
    <property type="entry name" value="Gamma-glu_amide_hydrolase"/>
</dbReference>
<dbReference type="Gene3D" id="3.60.20.10">
    <property type="entry name" value="Glutamine Phosphoribosylpyrophosphate, subunit 1, domain 1"/>
    <property type="match status" value="1"/>
</dbReference>
<organism evidence="3 4">
    <name type="scientific">Synechocystis salina LEGE 00031</name>
    <dbReference type="NCBI Taxonomy" id="1828736"/>
    <lineage>
        <taxon>Bacteria</taxon>
        <taxon>Bacillati</taxon>
        <taxon>Cyanobacteriota</taxon>
        <taxon>Cyanophyceae</taxon>
        <taxon>Synechococcales</taxon>
        <taxon>Merismopediaceae</taxon>
        <taxon>Synechocystis</taxon>
    </lineage>
</organism>
<reference evidence="3 4" key="1">
    <citation type="submission" date="2020-10" db="EMBL/GenBank/DDBJ databases">
        <authorList>
            <person name="Castelo-Branco R."/>
            <person name="Eusebio N."/>
            <person name="Adriana R."/>
            <person name="Vieira A."/>
            <person name="Brugerolle De Fraissinette N."/>
            <person name="Rezende De Castro R."/>
            <person name="Schneider M.P."/>
            <person name="Vasconcelos V."/>
            <person name="Leao P.N."/>
        </authorList>
    </citation>
    <scope>NUCLEOTIDE SEQUENCE [LARGE SCALE GENOMIC DNA]</scope>
    <source>
        <strain evidence="3 4">LEGE 00031</strain>
    </source>
</reference>
<dbReference type="SUPFAM" id="SSF56235">
    <property type="entry name" value="N-terminal nucleophile aminohydrolases (Ntn hydrolases)"/>
    <property type="match status" value="1"/>
</dbReference>
<accession>A0ABR9VVW8</accession>
<dbReference type="PROSITE" id="PS51278">
    <property type="entry name" value="GATASE_TYPE_2"/>
    <property type="match status" value="1"/>
</dbReference>
<dbReference type="PANTHER" id="PTHR43187">
    <property type="entry name" value="GLUTAMINE AMIDOTRANSFERASE DUG3-RELATED"/>
    <property type="match status" value="1"/>
</dbReference>
<evidence type="ECO:0000256" key="1">
    <source>
        <dbReference type="ARBA" id="ARBA00022962"/>
    </source>
</evidence>
<proteinExistence type="predicted"/>